<dbReference type="GO" id="GO:0052621">
    <property type="term" value="F:diguanylate cyclase activity"/>
    <property type="evidence" value="ECO:0007669"/>
    <property type="project" value="UniProtKB-EC"/>
</dbReference>
<dbReference type="EMBL" id="MUZR01000023">
    <property type="protein sequence ID" value="OOC10094.1"/>
    <property type="molecule type" value="Genomic_DNA"/>
</dbReference>
<dbReference type="Pfam" id="PF07695">
    <property type="entry name" value="7TMR-DISM_7TM"/>
    <property type="match status" value="1"/>
</dbReference>
<feature type="transmembrane region" description="Helical" evidence="4">
    <location>
        <begin position="193"/>
        <end position="216"/>
    </location>
</feature>
<dbReference type="OrthoDB" id="9803824at2"/>
<dbReference type="CDD" id="cd01949">
    <property type="entry name" value="GGDEF"/>
    <property type="match status" value="1"/>
</dbReference>
<dbReference type="InterPro" id="IPR043128">
    <property type="entry name" value="Rev_trsase/Diguanyl_cyclase"/>
</dbReference>
<dbReference type="GO" id="GO:0005886">
    <property type="term" value="C:plasma membrane"/>
    <property type="evidence" value="ECO:0007669"/>
    <property type="project" value="TreeGrafter"/>
</dbReference>
<sequence>MILRGALLLFSLVPAMSVADANLHIDSLAEEAVPEDPDAAALAELDWEAQPGRTAIERDHSRWWRVRFEPQEDNHEPRVLALREVFDARLVVYRPPDYRPETLELFDPNAPVVGSRHRLALELESASSDHPVYFRILEARSQPIGLSATSASSYLESDRQRVRFTSAVLAASVLLGLVSAIFAATLRRLAHGLLGMWVFFGGVYFAVLSGEALVLWPGPVDGGVALQAASLVASIGTLAAFSALYLFLDIRRAFPRLARVFRGLLWMVAGFLLAGLVFPGAWLAGWMNLLLLVLATITLGVAVLQARAGVGQAWFYLVGWGGVTVVVMARAGHFLMGDGTPVWLEYAHPATHVTSALVLVLAGALAARHAEREMHQARRRAVTDALTGLPNRARLNDRLQELAQGAQLADRPLSVLFVDLDHFKTLNDTHGHAFGDRCLQEAARTLQRHLRQHDLVARYGGEEFVVVLEENLGDASRVAETLREAVSKDCRRVDGHEIHLTVSIGLAHRGYGESLEHLLERADDALYRAKGGGRNRVVRAPDPVDFESTGRDVRDETVY</sequence>
<dbReference type="AlphaFoldDB" id="A0A1V2ZY97"/>
<organism evidence="7 8">
    <name type="scientific">Thioalkalivibrio halophilus</name>
    <dbReference type="NCBI Taxonomy" id="252474"/>
    <lineage>
        <taxon>Bacteria</taxon>
        <taxon>Pseudomonadati</taxon>
        <taxon>Pseudomonadota</taxon>
        <taxon>Gammaproteobacteria</taxon>
        <taxon>Chromatiales</taxon>
        <taxon>Ectothiorhodospiraceae</taxon>
        <taxon>Thioalkalivibrio</taxon>
    </lineage>
</organism>
<comment type="catalytic activity">
    <reaction evidence="3">
        <text>2 GTP = 3',3'-c-di-GMP + 2 diphosphate</text>
        <dbReference type="Rhea" id="RHEA:24898"/>
        <dbReference type="ChEBI" id="CHEBI:33019"/>
        <dbReference type="ChEBI" id="CHEBI:37565"/>
        <dbReference type="ChEBI" id="CHEBI:58805"/>
        <dbReference type="EC" id="2.7.7.65"/>
    </reaction>
</comment>
<evidence type="ECO:0000256" key="4">
    <source>
        <dbReference type="SAM" id="Phobius"/>
    </source>
</evidence>
<dbReference type="NCBIfam" id="TIGR00254">
    <property type="entry name" value="GGDEF"/>
    <property type="match status" value="1"/>
</dbReference>
<dbReference type="InterPro" id="IPR050469">
    <property type="entry name" value="Diguanylate_Cyclase"/>
</dbReference>
<accession>A0A1V2ZY97</accession>
<name>A0A1V2ZY97_9GAMM</name>
<reference evidence="7 8" key="1">
    <citation type="submission" date="2017-02" db="EMBL/GenBank/DDBJ databases">
        <title>Genomic diversity within the haloalkaliphilic genus Thioalkalivibrio.</title>
        <authorList>
            <person name="Ahn A.-C."/>
            <person name="Meier-Kolthoff J."/>
            <person name="Overmars L."/>
            <person name="Richter M."/>
            <person name="Woyke T."/>
            <person name="Sorokin D.Y."/>
            <person name="Muyzer G."/>
        </authorList>
    </citation>
    <scope>NUCLEOTIDE SEQUENCE [LARGE SCALE GENOMIC DNA]</scope>
    <source>
        <strain evidence="7 8">HL17</strain>
    </source>
</reference>
<keyword evidence="4" id="KW-1133">Transmembrane helix</keyword>
<keyword evidence="4" id="KW-0472">Membrane</keyword>
<dbReference type="EC" id="2.7.7.65" evidence="2"/>
<gene>
    <name evidence="7" type="ORF">B1A74_07260</name>
</gene>
<feature type="transmembrane region" description="Helical" evidence="4">
    <location>
        <begin position="228"/>
        <end position="248"/>
    </location>
</feature>
<dbReference type="InterPro" id="IPR011623">
    <property type="entry name" value="7TMR_DISM_rcpt_extracell_dom1"/>
</dbReference>
<evidence type="ECO:0000313" key="8">
    <source>
        <dbReference type="Proteomes" id="UP000189177"/>
    </source>
</evidence>
<keyword evidence="8" id="KW-1185">Reference proteome</keyword>
<dbReference type="InterPro" id="IPR000160">
    <property type="entry name" value="GGDEF_dom"/>
</dbReference>
<dbReference type="FunFam" id="3.30.70.270:FF:000001">
    <property type="entry name" value="Diguanylate cyclase domain protein"/>
    <property type="match status" value="1"/>
</dbReference>
<comment type="caution">
    <text evidence="7">The sequence shown here is derived from an EMBL/GenBank/DDBJ whole genome shotgun (WGS) entry which is preliminary data.</text>
</comment>
<feature type="domain" description="GGDEF" evidence="6">
    <location>
        <begin position="411"/>
        <end position="542"/>
    </location>
</feature>
<evidence type="ECO:0000256" key="5">
    <source>
        <dbReference type="SAM" id="SignalP"/>
    </source>
</evidence>
<feature type="chain" id="PRO_5012437573" description="diguanylate cyclase" evidence="5">
    <location>
        <begin position="22"/>
        <end position="559"/>
    </location>
</feature>
<feature type="signal peptide" evidence="5">
    <location>
        <begin position="1"/>
        <end position="21"/>
    </location>
</feature>
<dbReference type="SMART" id="SM00267">
    <property type="entry name" value="GGDEF"/>
    <property type="match status" value="1"/>
</dbReference>
<evidence type="ECO:0000256" key="1">
    <source>
        <dbReference type="ARBA" id="ARBA00001946"/>
    </source>
</evidence>
<dbReference type="PROSITE" id="PS50887">
    <property type="entry name" value="GGDEF"/>
    <property type="match status" value="1"/>
</dbReference>
<feature type="transmembrane region" description="Helical" evidence="4">
    <location>
        <begin position="313"/>
        <end position="332"/>
    </location>
</feature>
<keyword evidence="5" id="KW-0732">Signal</keyword>
<proteinExistence type="predicted"/>
<dbReference type="STRING" id="252474.B1A74_07260"/>
<feature type="transmembrane region" description="Helical" evidence="4">
    <location>
        <begin position="260"/>
        <end position="278"/>
    </location>
</feature>
<feature type="transmembrane region" description="Helical" evidence="4">
    <location>
        <begin position="284"/>
        <end position="306"/>
    </location>
</feature>
<dbReference type="Pfam" id="PF00990">
    <property type="entry name" value="GGDEF"/>
    <property type="match status" value="1"/>
</dbReference>
<dbReference type="PANTHER" id="PTHR45138:SF9">
    <property type="entry name" value="DIGUANYLATE CYCLASE DGCM-RELATED"/>
    <property type="match status" value="1"/>
</dbReference>
<evidence type="ECO:0000313" key="7">
    <source>
        <dbReference type="EMBL" id="OOC10094.1"/>
    </source>
</evidence>
<dbReference type="InterPro" id="IPR029787">
    <property type="entry name" value="Nucleotide_cyclase"/>
</dbReference>
<comment type="cofactor">
    <cofactor evidence="1">
        <name>Mg(2+)</name>
        <dbReference type="ChEBI" id="CHEBI:18420"/>
    </cofactor>
</comment>
<feature type="transmembrane region" description="Helical" evidence="4">
    <location>
        <begin position="164"/>
        <end position="186"/>
    </location>
</feature>
<dbReference type="GO" id="GO:1902201">
    <property type="term" value="P:negative regulation of bacterial-type flagellum-dependent cell motility"/>
    <property type="evidence" value="ECO:0007669"/>
    <property type="project" value="TreeGrafter"/>
</dbReference>
<evidence type="ECO:0000256" key="2">
    <source>
        <dbReference type="ARBA" id="ARBA00012528"/>
    </source>
</evidence>
<protein>
    <recommendedName>
        <fullName evidence="2">diguanylate cyclase</fullName>
        <ecNumber evidence="2">2.7.7.65</ecNumber>
    </recommendedName>
</protein>
<dbReference type="Proteomes" id="UP000189177">
    <property type="component" value="Unassembled WGS sequence"/>
</dbReference>
<evidence type="ECO:0000259" key="6">
    <source>
        <dbReference type="PROSITE" id="PS50887"/>
    </source>
</evidence>
<keyword evidence="4" id="KW-0812">Transmembrane</keyword>
<dbReference type="SUPFAM" id="SSF55073">
    <property type="entry name" value="Nucleotide cyclase"/>
    <property type="match status" value="1"/>
</dbReference>
<dbReference type="GO" id="GO:0043709">
    <property type="term" value="P:cell adhesion involved in single-species biofilm formation"/>
    <property type="evidence" value="ECO:0007669"/>
    <property type="project" value="TreeGrafter"/>
</dbReference>
<feature type="transmembrane region" description="Helical" evidence="4">
    <location>
        <begin position="352"/>
        <end position="370"/>
    </location>
</feature>
<evidence type="ECO:0000256" key="3">
    <source>
        <dbReference type="ARBA" id="ARBA00034247"/>
    </source>
</evidence>
<dbReference type="Gene3D" id="3.30.70.270">
    <property type="match status" value="1"/>
</dbReference>
<dbReference type="PANTHER" id="PTHR45138">
    <property type="entry name" value="REGULATORY COMPONENTS OF SENSORY TRANSDUCTION SYSTEM"/>
    <property type="match status" value="1"/>
</dbReference>